<accession>A0A2S2BTK8</accession>
<dbReference type="Proteomes" id="UP000245711">
    <property type="component" value="Chromosome"/>
</dbReference>
<reference evidence="1 2" key="1">
    <citation type="submission" date="2017-05" db="EMBL/GenBank/DDBJ databases">
        <title>Isolation of Rhodococcus sp. S2-17 biodegrading of BP-3.</title>
        <authorList>
            <person name="Lee Y."/>
            <person name="Kim K.H."/>
            <person name="Chun B.H."/>
            <person name="Jung H.S."/>
            <person name="Jeon C.O."/>
        </authorList>
    </citation>
    <scope>NUCLEOTIDE SEQUENCE [LARGE SCALE GENOMIC DNA]</scope>
    <source>
        <strain evidence="1 2">S2-17</strain>
    </source>
</reference>
<sequence length="130" mass="13734">MANMSDSPKIGRYHDALLALTLATDRPARLAETAAGVGVRVDLTLGCHLLAIATADGALRDADADGGWTVHFVGRGSVDAEEPLVTVHGDWLVDAVDQVLARVGALDGRQLCRPTHSRSTRWPSAAREAV</sequence>
<name>A0A2S2BTK8_9NOCA</name>
<gene>
    <name evidence="1" type="ORF">CBI38_10270</name>
</gene>
<evidence type="ECO:0000313" key="2">
    <source>
        <dbReference type="Proteomes" id="UP000245711"/>
    </source>
</evidence>
<evidence type="ECO:0000313" key="1">
    <source>
        <dbReference type="EMBL" id="AWK71913.1"/>
    </source>
</evidence>
<dbReference type="AlphaFoldDB" id="A0A2S2BTK8"/>
<dbReference type="EMBL" id="CP021354">
    <property type="protein sequence ID" value="AWK71913.1"/>
    <property type="molecule type" value="Genomic_DNA"/>
</dbReference>
<protein>
    <submittedName>
        <fullName evidence="1">Uncharacterized protein</fullName>
    </submittedName>
</protein>
<keyword evidence="2" id="KW-1185">Reference proteome</keyword>
<dbReference type="KEGG" id="roz:CBI38_10270"/>
<organism evidence="1 2">
    <name type="scientific">Rhodococcus oxybenzonivorans</name>
    <dbReference type="NCBI Taxonomy" id="1990687"/>
    <lineage>
        <taxon>Bacteria</taxon>
        <taxon>Bacillati</taxon>
        <taxon>Actinomycetota</taxon>
        <taxon>Actinomycetes</taxon>
        <taxon>Mycobacteriales</taxon>
        <taxon>Nocardiaceae</taxon>
        <taxon>Rhodococcus</taxon>
    </lineage>
</organism>
<proteinExistence type="predicted"/>